<evidence type="ECO:0000256" key="1">
    <source>
        <dbReference type="PROSITE-ProRule" id="PRU00024"/>
    </source>
</evidence>
<dbReference type="PANTHER" id="PTHR25462:SF296">
    <property type="entry name" value="MEIOTIC P26, ISOFORM F"/>
    <property type="match status" value="1"/>
</dbReference>
<dbReference type="Proteomes" id="UP000596742">
    <property type="component" value="Unassembled WGS sequence"/>
</dbReference>
<sequence>MDEAQTISSCQLCQNSGNVKWKCVSCQLMLCNTCKLNIHPKFKLADTHFIIDVKDVGTNIEHSYKEIEYGKCNLHVTQDRCLYCRDCNSLVCLKCVSETHQQHVLIDTDQIYTEKESQVLNLIELYKQKITSITNINEICQKKNEESKEKIIKRKEDLTTLLEDHSKHMLCQLEEKCKNSNLCSKLEDFSKTLDLLLKCQQSKRADLLLGTLDTIQDTDVQQDLEVYFPRFVMGRPLSRKMIETFGSFQEENVVDPNEEIELILKNYHVTSLTMIKRIVEISDEKFYVIDESSLYHFELKKEEKLHIKKIVDIKAFDISFDLTKSNEILIAMQQEGKIMILKPSLKIKLFHSFSGLLPRAIHITKDDKVIVGVREEGERELSPSEACRRQIIILDKNGLEENVFEYDKDGKRIVSMPMRIKTNADEDMLIIDRISKLEGRIIFLTKNGNVSWVYNGDKAALNLFKPWDLVVTARDNVIISDIANQSFHILNSHGQLLKMHKSVDIGLSFPISLLMTQGGELFVGTPTNSMDDIVDKRNNKSTHIFRVTVKGI</sequence>
<dbReference type="Gene3D" id="3.30.160.60">
    <property type="entry name" value="Classic Zinc Finger"/>
    <property type="match status" value="1"/>
</dbReference>
<dbReference type="OrthoDB" id="6089064at2759"/>
<dbReference type="Gene3D" id="2.120.10.30">
    <property type="entry name" value="TolB, C-terminal domain"/>
    <property type="match status" value="1"/>
</dbReference>
<dbReference type="InterPro" id="IPR011042">
    <property type="entry name" value="6-blade_b-propeller_TolB-like"/>
</dbReference>
<evidence type="ECO:0000313" key="3">
    <source>
        <dbReference type="EMBL" id="VDI60928.1"/>
    </source>
</evidence>
<keyword evidence="1" id="KW-0862">Zinc</keyword>
<comment type="caution">
    <text evidence="3">The sequence shown here is derived from an EMBL/GenBank/DDBJ whole genome shotgun (WGS) entry which is preliminary data.</text>
</comment>
<dbReference type="CDD" id="cd19757">
    <property type="entry name" value="Bbox1"/>
    <property type="match status" value="1"/>
</dbReference>
<dbReference type="SUPFAM" id="SSF57845">
    <property type="entry name" value="B-box zinc-binding domain"/>
    <property type="match status" value="1"/>
</dbReference>
<feature type="domain" description="B box-type" evidence="2">
    <location>
        <begin position="72"/>
        <end position="108"/>
    </location>
</feature>
<dbReference type="PROSITE" id="PS50119">
    <property type="entry name" value="ZF_BBOX"/>
    <property type="match status" value="1"/>
</dbReference>
<dbReference type="Pfam" id="PF00643">
    <property type="entry name" value="zf-B_box"/>
    <property type="match status" value="1"/>
</dbReference>
<dbReference type="InterPro" id="IPR000315">
    <property type="entry name" value="Znf_B-box"/>
</dbReference>
<organism evidence="3 4">
    <name type="scientific">Mytilus galloprovincialis</name>
    <name type="common">Mediterranean mussel</name>
    <dbReference type="NCBI Taxonomy" id="29158"/>
    <lineage>
        <taxon>Eukaryota</taxon>
        <taxon>Metazoa</taxon>
        <taxon>Spiralia</taxon>
        <taxon>Lophotrochozoa</taxon>
        <taxon>Mollusca</taxon>
        <taxon>Bivalvia</taxon>
        <taxon>Autobranchia</taxon>
        <taxon>Pteriomorphia</taxon>
        <taxon>Mytilida</taxon>
        <taxon>Mytiloidea</taxon>
        <taxon>Mytilidae</taxon>
        <taxon>Mytilinae</taxon>
        <taxon>Mytilus</taxon>
    </lineage>
</organism>
<evidence type="ECO:0000259" key="2">
    <source>
        <dbReference type="PROSITE" id="PS50119"/>
    </source>
</evidence>
<dbReference type="EMBL" id="UYJE01008084">
    <property type="protein sequence ID" value="VDI60928.1"/>
    <property type="molecule type" value="Genomic_DNA"/>
</dbReference>
<keyword evidence="1" id="KW-0479">Metal-binding</keyword>
<keyword evidence="1" id="KW-0863">Zinc-finger</keyword>
<dbReference type="AlphaFoldDB" id="A0A8B6G9Z9"/>
<keyword evidence="4" id="KW-1185">Reference proteome</keyword>
<name>A0A8B6G9Z9_MYTGA</name>
<dbReference type="SUPFAM" id="SSF101898">
    <property type="entry name" value="NHL repeat"/>
    <property type="match status" value="1"/>
</dbReference>
<reference evidence="3" key="1">
    <citation type="submission" date="2018-11" db="EMBL/GenBank/DDBJ databases">
        <authorList>
            <person name="Alioto T."/>
            <person name="Alioto T."/>
        </authorList>
    </citation>
    <scope>NUCLEOTIDE SEQUENCE</scope>
</reference>
<dbReference type="CDD" id="cd19756">
    <property type="entry name" value="Bbox2"/>
    <property type="match status" value="1"/>
</dbReference>
<accession>A0A8B6G9Z9</accession>
<gene>
    <name evidence="3" type="ORF">MGAL_10B074006</name>
</gene>
<proteinExistence type="predicted"/>
<protein>
    <recommendedName>
        <fullName evidence="2">B box-type domain-containing protein</fullName>
    </recommendedName>
</protein>
<dbReference type="InterPro" id="IPR047153">
    <property type="entry name" value="TRIM45/56/19-like"/>
</dbReference>
<evidence type="ECO:0000313" key="4">
    <source>
        <dbReference type="Proteomes" id="UP000596742"/>
    </source>
</evidence>
<dbReference type="PANTHER" id="PTHR25462">
    <property type="entry name" value="BONUS, ISOFORM C-RELATED"/>
    <property type="match status" value="1"/>
</dbReference>
<dbReference type="GO" id="GO:0008270">
    <property type="term" value="F:zinc ion binding"/>
    <property type="evidence" value="ECO:0007669"/>
    <property type="project" value="UniProtKB-KW"/>
</dbReference>